<evidence type="ECO:0000256" key="9">
    <source>
        <dbReference type="ARBA" id="ARBA00023136"/>
    </source>
</evidence>
<dbReference type="EMBL" id="FNYY01000001">
    <property type="protein sequence ID" value="SEI58489.1"/>
    <property type="molecule type" value="Genomic_DNA"/>
</dbReference>
<accession>A0A975ZLI3</accession>
<evidence type="ECO:0000256" key="1">
    <source>
        <dbReference type="ARBA" id="ARBA00004533"/>
    </source>
</evidence>
<proteinExistence type="inferred from homology"/>
<organism evidence="11 12">
    <name type="scientific">Marinovum algicola</name>
    <dbReference type="NCBI Taxonomy" id="42444"/>
    <lineage>
        <taxon>Bacteria</taxon>
        <taxon>Pseudomonadati</taxon>
        <taxon>Pseudomonadota</taxon>
        <taxon>Alphaproteobacteria</taxon>
        <taxon>Rhodobacterales</taxon>
        <taxon>Roseobacteraceae</taxon>
        <taxon>Marinovum</taxon>
    </lineage>
</organism>
<evidence type="ECO:0000313" key="11">
    <source>
        <dbReference type="EMBL" id="SEI58489.1"/>
    </source>
</evidence>
<dbReference type="GO" id="GO:0015627">
    <property type="term" value="C:type II protein secretion system complex"/>
    <property type="evidence" value="ECO:0007669"/>
    <property type="project" value="InterPro"/>
</dbReference>
<reference evidence="11 12" key="1">
    <citation type="submission" date="2016-10" db="EMBL/GenBank/DDBJ databases">
        <authorList>
            <person name="Varghese N."/>
            <person name="Submissions S."/>
        </authorList>
    </citation>
    <scope>NUCLEOTIDE SEQUENCE [LARGE SCALE GENOMIC DNA]</scope>
    <source>
        <strain evidence="11 12">FF3</strain>
    </source>
</reference>
<evidence type="ECO:0000256" key="10">
    <source>
        <dbReference type="ARBA" id="ARBA00030772"/>
    </source>
</evidence>
<dbReference type="GeneID" id="80816567"/>
<keyword evidence="4" id="KW-0813">Transport</keyword>
<gene>
    <name evidence="11" type="ORF">SAMN04487940_101297</name>
</gene>
<comment type="similarity">
    <text evidence="2">Belongs to the GSP N family.</text>
</comment>
<keyword evidence="9" id="KW-0472">Membrane</keyword>
<dbReference type="Pfam" id="PF01203">
    <property type="entry name" value="T2SSN"/>
    <property type="match status" value="1"/>
</dbReference>
<dbReference type="InterPro" id="IPR022792">
    <property type="entry name" value="T2SS_protein-GspN"/>
</dbReference>
<keyword evidence="7" id="KW-0812">Transmembrane</keyword>
<evidence type="ECO:0000256" key="8">
    <source>
        <dbReference type="ARBA" id="ARBA00022927"/>
    </source>
</evidence>
<evidence type="ECO:0000256" key="4">
    <source>
        <dbReference type="ARBA" id="ARBA00022448"/>
    </source>
</evidence>
<keyword evidence="12" id="KW-1185">Reference proteome</keyword>
<protein>
    <recommendedName>
        <fullName evidence="3">Type II secretion system protein N</fullName>
    </recommendedName>
    <alternativeName>
        <fullName evidence="10">General secretion pathway protein N</fullName>
    </alternativeName>
</protein>
<sequence>MRVLLGIFGLLVGLLSAVALFGAVGHLRQAAPESLPPWTAGLDDAAGLVSGRAEVAAGMPWPEDIALTWAWAGLEAGAPRWRVTAGTTGAQASAHLLLPAPFSHARLQDGSGSLDLAALPALGARGEVRLDRLEASVVTAARRLERLTGAGRILGAYYDGTLLGNGSFNIATDAGGAWRLRFELAGPAVALEGRLSGLIGGAEATLDARITPREAMPEAWRQSLDLLADRLEAGGWQVRTRLPLR</sequence>
<evidence type="ECO:0000256" key="7">
    <source>
        <dbReference type="ARBA" id="ARBA00022692"/>
    </source>
</evidence>
<comment type="subcellular location">
    <subcellularLocation>
        <location evidence="1">Cell inner membrane</location>
    </subcellularLocation>
</comment>
<dbReference type="GO" id="GO:0005886">
    <property type="term" value="C:plasma membrane"/>
    <property type="evidence" value="ECO:0007669"/>
    <property type="project" value="UniProtKB-SubCell"/>
</dbReference>
<dbReference type="RefSeq" id="WP_139211155.1">
    <property type="nucleotide sequence ID" value="NZ_FNYY01000001.1"/>
</dbReference>
<name>A0A975ZLI3_9RHOB</name>
<keyword evidence="6" id="KW-0997">Cell inner membrane</keyword>
<evidence type="ECO:0000256" key="6">
    <source>
        <dbReference type="ARBA" id="ARBA00022519"/>
    </source>
</evidence>
<evidence type="ECO:0000313" key="12">
    <source>
        <dbReference type="Proteomes" id="UP000182932"/>
    </source>
</evidence>
<keyword evidence="8" id="KW-0653">Protein transport</keyword>
<evidence type="ECO:0000256" key="2">
    <source>
        <dbReference type="ARBA" id="ARBA00007208"/>
    </source>
</evidence>
<dbReference type="AlphaFoldDB" id="A0A975ZLI3"/>
<evidence type="ECO:0000256" key="3">
    <source>
        <dbReference type="ARBA" id="ARBA00021563"/>
    </source>
</evidence>
<comment type="caution">
    <text evidence="11">The sequence shown here is derived from an EMBL/GenBank/DDBJ whole genome shotgun (WGS) entry which is preliminary data.</text>
</comment>
<dbReference type="Proteomes" id="UP000182932">
    <property type="component" value="Unassembled WGS sequence"/>
</dbReference>
<dbReference type="GO" id="GO:0015628">
    <property type="term" value="P:protein secretion by the type II secretion system"/>
    <property type="evidence" value="ECO:0007669"/>
    <property type="project" value="InterPro"/>
</dbReference>
<evidence type="ECO:0000256" key="5">
    <source>
        <dbReference type="ARBA" id="ARBA00022475"/>
    </source>
</evidence>
<keyword evidence="5" id="KW-1003">Cell membrane</keyword>